<comment type="caution">
    <text evidence="2">The sequence shown here is derived from an EMBL/GenBank/DDBJ whole genome shotgun (WGS) entry which is preliminary data.</text>
</comment>
<feature type="non-terminal residue" evidence="2">
    <location>
        <position position="1021"/>
    </location>
</feature>
<name>A0ABD0LKB0_9CAEN</name>
<dbReference type="InterPro" id="IPR011992">
    <property type="entry name" value="EF-hand-dom_pair"/>
</dbReference>
<accession>A0ABD0LKB0</accession>
<proteinExistence type="predicted"/>
<feature type="region of interest" description="Disordered" evidence="1">
    <location>
        <begin position="216"/>
        <end position="236"/>
    </location>
</feature>
<feature type="region of interest" description="Disordered" evidence="1">
    <location>
        <begin position="828"/>
        <end position="849"/>
    </location>
</feature>
<organism evidence="2 3">
    <name type="scientific">Batillaria attramentaria</name>
    <dbReference type="NCBI Taxonomy" id="370345"/>
    <lineage>
        <taxon>Eukaryota</taxon>
        <taxon>Metazoa</taxon>
        <taxon>Spiralia</taxon>
        <taxon>Lophotrochozoa</taxon>
        <taxon>Mollusca</taxon>
        <taxon>Gastropoda</taxon>
        <taxon>Caenogastropoda</taxon>
        <taxon>Sorbeoconcha</taxon>
        <taxon>Cerithioidea</taxon>
        <taxon>Batillariidae</taxon>
        <taxon>Batillaria</taxon>
    </lineage>
</organism>
<evidence type="ECO:0000313" key="2">
    <source>
        <dbReference type="EMBL" id="KAK7499548.1"/>
    </source>
</evidence>
<sequence length="1021" mass="115648">MGIQDIVLVFDRLDAANVGFVTVDQLMTLHETVYFTPVARDHVEAAVSQVCGPGCGGKVDRDAFTDVLEEVQRRHVLDEQAYWDFQALDFSGSHRIRLQDALTLFQEYHGDAFSLHTWHQFLKSRVDPDADVYFDEIRRWLCDIPSGEPSADREVRQELSHLEHAQWNHSYHDYEAFKLLQQDDEKDQDEDGYMETTQRHAKRKLQKWQRQGLGAMLDDDGLEAEDEDDGPKKMRRQDAVTASELLDAMEIKYSLLTDMLVAQMAAFAANMDSERAELAQQIKRQLAKLTKKGKLRDVDSLPGASALLPATVLYLMGDLGPAHEQREAELNSLRRKLEAEGKSPKDIEGQLKKEILSATRGPLTCGQGLVDLMQRKSSERELILSIARGHAAVSVAPWEALCRLQYQHAILGDLQDFLSAALAVGLAERSQTYRSSQFDVDRDRSEQLAKERLAARFGHAAARTTSQVPDVMELQDTGTVNIRSQLVTQLELRHHLEREALIYMLQGPESIPSRTAGQKMSADERRRQLTKLRSHHLNWKNGNSGDSSPNYKILQEAVGLYWAERQSQLEKHHHNVTDSGVSADVLADLQQKQELDFARCLKDMAGKDSDGLISLLKKECRIRYQEHFDNVAFVVLGVVDLSKEDQEYVDALGEKYKAMRDQVFVFSLREKFGHGAWNSMGREGRQSELQRMRKEEKKMRGDGRFVDMATLIGPKSQALPSLQSLVGENKVYGKDLAPRFDLEQEAVLSWLHGEEVKDSEGHTRSVQELVCLELERFVMGVDGDYEAGLMALGLLERIQTVPSGRSMSDKEKQRRLAAKRVALRRLRTRQGESYKPPAEDKKPPATGDKLSWQNALLRSMLRRQSSDRELLLRLLQDAGFGDLVEAASLMAAEERWQRQAQLAEKHHILDLSTRDGHEEHLCILEEAAALRVVGVRALARRQAVRALSEDEVSVALLTELQDVHDTELAQWLHKMINMDEAAMQEKLKEERRSRDEEQASAVMAVLTRVDGDSDLTDAFVG</sequence>
<feature type="compositionally biased region" description="Basic and acidic residues" evidence="1">
    <location>
        <begin position="829"/>
        <end position="843"/>
    </location>
</feature>
<protein>
    <submittedName>
        <fullName evidence="2">Uncharacterized protein</fullName>
    </submittedName>
</protein>
<gene>
    <name evidence="2" type="ORF">BaRGS_00009200</name>
</gene>
<dbReference type="Gene3D" id="1.10.238.10">
    <property type="entry name" value="EF-hand"/>
    <property type="match status" value="1"/>
</dbReference>
<dbReference type="SUPFAM" id="SSF47473">
    <property type="entry name" value="EF-hand"/>
    <property type="match status" value="1"/>
</dbReference>
<dbReference type="Proteomes" id="UP001519460">
    <property type="component" value="Unassembled WGS sequence"/>
</dbReference>
<evidence type="ECO:0000313" key="3">
    <source>
        <dbReference type="Proteomes" id="UP001519460"/>
    </source>
</evidence>
<evidence type="ECO:0000256" key="1">
    <source>
        <dbReference type="SAM" id="MobiDB-lite"/>
    </source>
</evidence>
<dbReference type="AlphaFoldDB" id="A0ABD0LKB0"/>
<reference evidence="2 3" key="1">
    <citation type="journal article" date="2023" name="Sci. Data">
        <title>Genome assembly of the Korean intertidal mud-creeper Batillaria attramentaria.</title>
        <authorList>
            <person name="Patra A.K."/>
            <person name="Ho P.T."/>
            <person name="Jun S."/>
            <person name="Lee S.J."/>
            <person name="Kim Y."/>
            <person name="Won Y.J."/>
        </authorList>
    </citation>
    <scope>NUCLEOTIDE SEQUENCE [LARGE SCALE GENOMIC DNA]</scope>
    <source>
        <strain evidence="2">Wonlab-2016</strain>
    </source>
</reference>
<dbReference type="EMBL" id="JACVVK020000043">
    <property type="protein sequence ID" value="KAK7499548.1"/>
    <property type="molecule type" value="Genomic_DNA"/>
</dbReference>
<feature type="compositionally biased region" description="Acidic residues" evidence="1">
    <location>
        <begin position="217"/>
        <end position="229"/>
    </location>
</feature>
<keyword evidence="3" id="KW-1185">Reference proteome</keyword>